<sequence length="363" mass="42559">MATALTVSRADDTKANLAYQLVKTKVDDEAALTASLEQQKEQYRVNTNTQVAEFKTKIEREHAKIKANEERTLTDIKEKKRFQEERILTKQLELVKRLDAQESAKLKRLDEVLKARAKEFKDDFGSLKKELAEYRKSFHQEQQKNLDIRRADRIESEKMQEELMRLEIQYMENQFKGLLEATSAKLNKDYELEKMVNGKQDEYFRKDFEENRKLGSRRIGHLGLLLNEQKLKIESDKMIEMKAEIMRLSELKISLQKATDYCIATCFIDGRSAKIGRKMRESMESLRDQLYGLAAHMIGVERKMAELEEVGGLREQITKVKQNNNKATAKITDYLRYFKLSKIVILDRHYRDVEFGKEEVEPA</sequence>
<evidence type="ECO:0000256" key="1">
    <source>
        <dbReference type="SAM" id="Coils"/>
    </source>
</evidence>
<dbReference type="eggNOG" id="ENOG502TCF3">
    <property type="taxonomic scope" value="Eukaryota"/>
</dbReference>
<evidence type="ECO:0000313" key="2">
    <source>
        <dbReference type="Proteomes" id="UP000095282"/>
    </source>
</evidence>
<evidence type="ECO:0000313" key="3">
    <source>
        <dbReference type="WBParaSite" id="Csp11.Scaffold629.g9062.t1"/>
    </source>
</evidence>
<name>A0A1I7UGE3_9PELO</name>
<keyword evidence="1" id="KW-0175">Coiled coil</keyword>
<feature type="coiled-coil region" evidence="1">
    <location>
        <begin position="117"/>
        <end position="169"/>
    </location>
</feature>
<dbReference type="Proteomes" id="UP000095282">
    <property type="component" value="Unplaced"/>
</dbReference>
<organism evidence="2 3">
    <name type="scientific">Caenorhabditis tropicalis</name>
    <dbReference type="NCBI Taxonomy" id="1561998"/>
    <lineage>
        <taxon>Eukaryota</taxon>
        <taxon>Metazoa</taxon>
        <taxon>Ecdysozoa</taxon>
        <taxon>Nematoda</taxon>
        <taxon>Chromadorea</taxon>
        <taxon>Rhabditida</taxon>
        <taxon>Rhabditina</taxon>
        <taxon>Rhabditomorpha</taxon>
        <taxon>Rhabditoidea</taxon>
        <taxon>Rhabditidae</taxon>
        <taxon>Peloderinae</taxon>
        <taxon>Caenorhabditis</taxon>
    </lineage>
</organism>
<reference evidence="3" key="1">
    <citation type="submission" date="2016-11" db="UniProtKB">
        <authorList>
            <consortium name="WormBaseParasite"/>
        </authorList>
    </citation>
    <scope>IDENTIFICATION</scope>
</reference>
<accession>A0A1I7UGE3</accession>
<protein>
    <submittedName>
        <fullName evidence="3">DUF4200 domain-containing protein</fullName>
    </submittedName>
</protein>
<dbReference type="WBParaSite" id="Csp11.Scaffold629.g9062.t1">
    <property type="protein sequence ID" value="Csp11.Scaffold629.g9062.t1"/>
    <property type="gene ID" value="Csp11.Scaffold629.g9062"/>
</dbReference>
<keyword evidence="2" id="KW-1185">Reference proteome</keyword>
<proteinExistence type="predicted"/>
<dbReference type="AlphaFoldDB" id="A0A1I7UGE3"/>